<dbReference type="RefSeq" id="WP_014188440.1">
    <property type="nucleotide sequence ID" value="NC_016585.1"/>
</dbReference>
<protein>
    <submittedName>
        <fullName evidence="1">Uncharacterized protein</fullName>
    </submittedName>
</protein>
<dbReference type="KEGG" id="ali:AZOLI_p10777"/>
<dbReference type="AlphaFoldDB" id="G7ZAT0"/>
<accession>G7ZAT0</accession>
<dbReference type="OrthoDB" id="8410231at2"/>
<keyword evidence="1" id="KW-0614">Plasmid</keyword>
<evidence type="ECO:0000313" key="1">
    <source>
        <dbReference type="EMBL" id="CBS88987.1"/>
    </source>
</evidence>
<reference evidence="2" key="1">
    <citation type="journal article" date="2011" name="PLoS Genet.">
        <title>Azospirillum genomes reveal transition of bacteria from aquatic to terrestrial environments.</title>
        <authorList>
            <person name="Wisniewski-Dye F."/>
            <person name="Borziak K."/>
            <person name="Khalsa-Moyers G."/>
            <person name="Alexandre G."/>
            <person name="Sukharnikov L.O."/>
            <person name="Wuichet K."/>
            <person name="Hurst G.B."/>
            <person name="McDonald W.H."/>
            <person name="Robertson J.S."/>
            <person name="Barbe V."/>
            <person name="Calteau A."/>
            <person name="Rouy Z."/>
            <person name="Mangenot S."/>
            <person name="Prigent-Combaret C."/>
            <person name="Normand P."/>
            <person name="Boyer M."/>
            <person name="Siguier P."/>
            <person name="Dessaux Y."/>
            <person name="Elmerich C."/>
            <person name="Condemine G."/>
            <person name="Krishnen G."/>
            <person name="Kennedy I."/>
            <person name="Paterson A.H."/>
            <person name="Gonzalez V."/>
            <person name="Mavingui P."/>
            <person name="Zhulin I.B."/>
        </authorList>
    </citation>
    <scope>NUCLEOTIDE SEQUENCE [LARGE SCALE GENOMIC DNA]</scope>
    <source>
        <strain evidence="2">4B</strain>
    </source>
</reference>
<dbReference type="Proteomes" id="UP000005667">
    <property type="component" value="Plasmid AZO_p1"/>
</dbReference>
<proteinExistence type="predicted"/>
<evidence type="ECO:0000313" key="2">
    <source>
        <dbReference type="Proteomes" id="UP000005667"/>
    </source>
</evidence>
<geneLocation type="plasmid" evidence="1 2">
    <name>AZO_p1</name>
</geneLocation>
<dbReference type="Pfam" id="PF05354">
    <property type="entry name" value="Phage_attach"/>
    <property type="match status" value="1"/>
</dbReference>
<gene>
    <name evidence="1" type="ordered locus">AZOLI_p10777</name>
</gene>
<dbReference type="GO" id="GO:0019068">
    <property type="term" value="P:virion assembly"/>
    <property type="evidence" value="ECO:0007669"/>
    <property type="project" value="InterPro"/>
</dbReference>
<dbReference type="EMBL" id="FQ311869">
    <property type="protein sequence ID" value="CBS88987.1"/>
    <property type="molecule type" value="Genomic_DNA"/>
</dbReference>
<organism evidence="1 2">
    <name type="scientific">Azospirillum lipoferum (strain 4B)</name>
    <dbReference type="NCBI Taxonomy" id="862719"/>
    <lineage>
        <taxon>Bacteria</taxon>
        <taxon>Pseudomonadati</taxon>
        <taxon>Pseudomonadota</taxon>
        <taxon>Alphaproteobacteria</taxon>
        <taxon>Rhodospirillales</taxon>
        <taxon>Azospirillaceae</taxon>
        <taxon>Azospirillum</taxon>
    </lineage>
</organism>
<sequence>MIDFDRFAVAPSFLTFGEAATYTPSGGSPTPCRVIREGGGKPVKFGPVTVYLSSLSFDVRASEVPDPAAGGVFRVGAMAYTITGTPYHPEDDPHGLVWSCGVLWGAPILYRSVSGEGRDQNPPRGSEWAMAAPAPAGAVSIDIAGTLVGGQLRPGDRVTIGAVVYTITTSTTAASGRFDGAGIAPALAAPAAAGAPVTLTFARDYPVLAGMAGYDDAMAGAVVTGTRRIIIMQDRLTAAGCTNAPKPGDVVTFEGQPFAVVAATALYQGAAPFAWDLQCK</sequence>
<keyword evidence="2" id="KW-1185">Reference proteome</keyword>
<dbReference type="HOGENOM" id="CLU_992668_0_0_5"/>
<name>G7ZAT0_AZOL4</name>
<dbReference type="InterPro" id="IPR008018">
    <property type="entry name" value="Phage_tail_attach_FII"/>
</dbReference>